<dbReference type="SUPFAM" id="SSF52402">
    <property type="entry name" value="Adenine nucleotide alpha hydrolases-like"/>
    <property type="match status" value="1"/>
</dbReference>
<proteinExistence type="inferred from homology"/>
<dbReference type="NCBIfam" id="TIGR02433">
    <property type="entry name" value="lysidine_TilS_C"/>
    <property type="match status" value="1"/>
</dbReference>
<dbReference type="HAMAP" id="MF_01161">
    <property type="entry name" value="tRNA_Ile_lys_synt"/>
    <property type="match status" value="1"/>
</dbReference>
<evidence type="ECO:0000256" key="4">
    <source>
        <dbReference type="ARBA" id="ARBA00022694"/>
    </source>
</evidence>
<keyword evidence="5 8" id="KW-0547">Nucleotide-binding</keyword>
<dbReference type="SUPFAM" id="SSF56037">
    <property type="entry name" value="PheT/TilS domain"/>
    <property type="match status" value="1"/>
</dbReference>
<dbReference type="HOGENOM" id="CLU_018869_2_0_6"/>
<dbReference type="InterPro" id="IPR012796">
    <property type="entry name" value="Lysidine-tRNA-synth_C"/>
</dbReference>
<comment type="catalytic activity">
    <reaction evidence="7 8">
        <text>cytidine(34) in tRNA(Ile2) + L-lysine + ATP = lysidine(34) in tRNA(Ile2) + AMP + diphosphate + H(+)</text>
        <dbReference type="Rhea" id="RHEA:43744"/>
        <dbReference type="Rhea" id="RHEA-COMP:10625"/>
        <dbReference type="Rhea" id="RHEA-COMP:10670"/>
        <dbReference type="ChEBI" id="CHEBI:15378"/>
        <dbReference type="ChEBI" id="CHEBI:30616"/>
        <dbReference type="ChEBI" id="CHEBI:32551"/>
        <dbReference type="ChEBI" id="CHEBI:33019"/>
        <dbReference type="ChEBI" id="CHEBI:82748"/>
        <dbReference type="ChEBI" id="CHEBI:83665"/>
        <dbReference type="ChEBI" id="CHEBI:456215"/>
        <dbReference type="EC" id="6.3.4.19"/>
    </reaction>
</comment>
<keyword evidence="4 8" id="KW-0819">tRNA processing</keyword>
<dbReference type="Pfam" id="PF09179">
    <property type="entry name" value="TilS"/>
    <property type="match status" value="1"/>
</dbReference>
<evidence type="ECO:0000256" key="6">
    <source>
        <dbReference type="ARBA" id="ARBA00022840"/>
    </source>
</evidence>
<dbReference type="Gene3D" id="3.40.50.620">
    <property type="entry name" value="HUPs"/>
    <property type="match status" value="1"/>
</dbReference>
<organism evidence="10 11">
    <name type="scientific">Marinobacter nanhaiticus D15-8W</name>
    <dbReference type="NCBI Taxonomy" id="626887"/>
    <lineage>
        <taxon>Bacteria</taxon>
        <taxon>Pseudomonadati</taxon>
        <taxon>Pseudomonadota</taxon>
        <taxon>Gammaproteobacteria</taxon>
        <taxon>Pseudomonadales</taxon>
        <taxon>Marinobacteraceae</taxon>
        <taxon>Marinobacter</taxon>
    </lineage>
</organism>
<dbReference type="OrthoDB" id="9807403at2"/>
<dbReference type="GO" id="GO:0005524">
    <property type="term" value="F:ATP binding"/>
    <property type="evidence" value="ECO:0007669"/>
    <property type="project" value="UniProtKB-UniRule"/>
</dbReference>
<protein>
    <recommendedName>
        <fullName evidence="8">tRNA(Ile)-lysidine synthase</fullName>
        <ecNumber evidence="8">6.3.4.19</ecNumber>
    </recommendedName>
    <alternativeName>
        <fullName evidence="8">tRNA(Ile)-2-lysyl-cytidine synthase</fullName>
    </alternativeName>
    <alternativeName>
        <fullName evidence="8">tRNA(Ile)-lysidine synthetase</fullName>
    </alternativeName>
</protein>
<name>N6WTW4_9GAMM</name>
<gene>
    <name evidence="8 10" type="primary">tilS</name>
    <name evidence="10" type="ORF">J057_23875</name>
</gene>
<evidence type="ECO:0000259" key="9">
    <source>
        <dbReference type="SMART" id="SM00977"/>
    </source>
</evidence>
<dbReference type="CDD" id="cd01992">
    <property type="entry name" value="TilS_N"/>
    <property type="match status" value="1"/>
</dbReference>
<dbReference type="Pfam" id="PF01171">
    <property type="entry name" value="ATP_bind_3"/>
    <property type="match status" value="1"/>
</dbReference>
<evidence type="ECO:0000313" key="10">
    <source>
        <dbReference type="EMBL" id="ENO14487.1"/>
    </source>
</evidence>
<keyword evidence="6 8" id="KW-0067">ATP-binding</keyword>
<dbReference type="Proteomes" id="UP000013165">
    <property type="component" value="Unassembled WGS sequence"/>
</dbReference>
<dbReference type="InterPro" id="IPR012795">
    <property type="entry name" value="tRNA_Ile_lys_synt_N"/>
</dbReference>
<dbReference type="InterPro" id="IPR012094">
    <property type="entry name" value="tRNA_Ile_lys_synt"/>
</dbReference>
<sequence length="440" mass="49190">MTQAVDRLNPSSWPDDLIRAMNAIPAADCIHVAVSGGLDSIFLLHAVSVWFGERGKVSVCALHVNHQLQRAAATMETCCRRTCDLLGIPLSVTTVDVAVGENLENRARNARYAVFEEQLQAGELLLMAHHANDQAETVLFRLIRGSGSRGLAGIPRERALGDGCLFRPLLDLPRERIRALATAWQLDWVDDPSNDDPSIDRNFLRHRVIEPLSVRWPGVISSLGRSARQSAEATELGHKLAQLQLRDIRDEQGRLAIAGLSALSQAEQKNLLRWWLIDRHLEPPGAVRLEQGLHDLLVASADRLPELVGENYAIRRFQGHLYCVVGEHEPPPEPITWNPLDTVVWAGGYLRTIGDGVPDRQFTVTVRTGGERLRPRPGGPTRPLKKWLQEQGVPPWERERLPLVWAGDELVAVGSFWLSPTLFDNPQKASWRIIWGRDCR</sequence>
<keyword evidence="11" id="KW-1185">Reference proteome</keyword>
<evidence type="ECO:0000256" key="7">
    <source>
        <dbReference type="ARBA" id="ARBA00048539"/>
    </source>
</evidence>
<dbReference type="eggNOG" id="COG0037">
    <property type="taxonomic scope" value="Bacteria"/>
</dbReference>
<dbReference type="InterPro" id="IPR014729">
    <property type="entry name" value="Rossmann-like_a/b/a_fold"/>
</dbReference>
<dbReference type="STRING" id="626887.J057_23875"/>
<dbReference type="InterPro" id="IPR011063">
    <property type="entry name" value="TilS/TtcA_N"/>
</dbReference>
<comment type="subcellular location">
    <subcellularLocation>
        <location evidence="1 8">Cytoplasm</location>
    </subcellularLocation>
</comment>
<dbReference type="EMBL" id="APLQ01000014">
    <property type="protein sequence ID" value="ENO14487.1"/>
    <property type="molecule type" value="Genomic_DNA"/>
</dbReference>
<dbReference type="NCBIfam" id="TIGR02432">
    <property type="entry name" value="lysidine_TilS_N"/>
    <property type="match status" value="1"/>
</dbReference>
<dbReference type="GO" id="GO:0005737">
    <property type="term" value="C:cytoplasm"/>
    <property type="evidence" value="ECO:0007669"/>
    <property type="project" value="UniProtKB-SubCell"/>
</dbReference>
<dbReference type="EC" id="6.3.4.19" evidence="8"/>
<evidence type="ECO:0000256" key="8">
    <source>
        <dbReference type="HAMAP-Rule" id="MF_01161"/>
    </source>
</evidence>
<comment type="caution">
    <text evidence="10">The sequence shown here is derived from an EMBL/GenBank/DDBJ whole genome shotgun (WGS) entry which is preliminary data.</text>
</comment>
<dbReference type="PANTHER" id="PTHR43033">
    <property type="entry name" value="TRNA(ILE)-LYSIDINE SYNTHASE-RELATED"/>
    <property type="match status" value="1"/>
</dbReference>
<dbReference type="Pfam" id="PF11734">
    <property type="entry name" value="TilS_C"/>
    <property type="match status" value="1"/>
</dbReference>
<keyword evidence="2 8" id="KW-0963">Cytoplasm</keyword>
<evidence type="ECO:0000256" key="3">
    <source>
        <dbReference type="ARBA" id="ARBA00022598"/>
    </source>
</evidence>
<dbReference type="InterPro" id="IPR015262">
    <property type="entry name" value="tRNA_Ile_lys_synt_subst-bd"/>
</dbReference>
<dbReference type="Gene3D" id="1.20.59.20">
    <property type="match status" value="1"/>
</dbReference>
<evidence type="ECO:0000256" key="1">
    <source>
        <dbReference type="ARBA" id="ARBA00004496"/>
    </source>
</evidence>
<comment type="function">
    <text evidence="8">Ligates lysine onto the cytidine present at position 34 of the AUA codon-specific tRNA(Ile) that contains the anticodon CAU, in an ATP-dependent manner. Cytidine is converted to lysidine, thus changing the amino acid specificity of the tRNA from methionine to isoleucine.</text>
</comment>
<dbReference type="PATRIC" id="fig|626887.3.peg.4779"/>
<dbReference type="RefSeq" id="WP_004582704.1">
    <property type="nucleotide sequence ID" value="NZ_AP028878.1"/>
</dbReference>
<dbReference type="SUPFAM" id="SSF82829">
    <property type="entry name" value="MesJ substrate recognition domain-like"/>
    <property type="match status" value="1"/>
</dbReference>
<comment type="domain">
    <text evidence="8">The N-terminal region contains the highly conserved SGGXDS motif, predicted to be a P-loop motif involved in ATP binding.</text>
</comment>
<evidence type="ECO:0000313" key="11">
    <source>
        <dbReference type="Proteomes" id="UP000013165"/>
    </source>
</evidence>
<accession>N6WTW4</accession>
<reference evidence="10 11" key="1">
    <citation type="journal article" date="2013" name="Genome Announc.">
        <title>Genome Sequence of the Polycyclic Aromatic Hydrocarbon-Degrading Bacterium Strain Marinobacter nanhaiticus D15-8WT.</title>
        <authorList>
            <person name="Cui Z."/>
            <person name="Gao W."/>
            <person name="Li Q."/>
            <person name="Xu G."/>
            <person name="Zheng L."/>
        </authorList>
    </citation>
    <scope>NUCLEOTIDE SEQUENCE [LARGE SCALE GENOMIC DNA]</scope>
    <source>
        <strain evidence="10 11">D15-8W</strain>
    </source>
</reference>
<feature type="binding site" evidence="8">
    <location>
        <begin position="35"/>
        <end position="40"/>
    </location>
    <ligand>
        <name>ATP</name>
        <dbReference type="ChEBI" id="CHEBI:30616"/>
    </ligand>
</feature>
<evidence type="ECO:0000256" key="5">
    <source>
        <dbReference type="ARBA" id="ARBA00022741"/>
    </source>
</evidence>
<dbReference type="GO" id="GO:0032267">
    <property type="term" value="F:tRNA(Ile)-lysidine synthase activity"/>
    <property type="evidence" value="ECO:0007669"/>
    <property type="project" value="UniProtKB-EC"/>
</dbReference>
<dbReference type="SMART" id="SM00977">
    <property type="entry name" value="TilS_C"/>
    <property type="match status" value="1"/>
</dbReference>
<dbReference type="AlphaFoldDB" id="N6WTW4"/>
<comment type="similarity">
    <text evidence="8">Belongs to the tRNA(Ile)-lysidine synthase family.</text>
</comment>
<keyword evidence="3 8" id="KW-0436">Ligase</keyword>
<dbReference type="PANTHER" id="PTHR43033:SF1">
    <property type="entry name" value="TRNA(ILE)-LYSIDINE SYNTHASE-RELATED"/>
    <property type="match status" value="1"/>
</dbReference>
<feature type="domain" description="Lysidine-tRNA(Ile) synthetase C-terminal" evidence="9">
    <location>
        <begin position="364"/>
        <end position="435"/>
    </location>
</feature>
<evidence type="ECO:0000256" key="2">
    <source>
        <dbReference type="ARBA" id="ARBA00022490"/>
    </source>
</evidence>
<dbReference type="GO" id="GO:0006400">
    <property type="term" value="P:tRNA modification"/>
    <property type="evidence" value="ECO:0007669"/>
    <property type="project" value="UniProtKB-UniRule"/>
</dbReference>